<proteinExistence type="predicted"/>
<comment type="caution">
    <text evidence="2">The sequence shown here is derived from an EMBL/GenBank/DDBJ whole genome shotgun (WGS) entry which is preliminary data.</text>
</comment>
<dbReference type="Proteomes" id="UP001501337">
    <property type="component" value="Unassembled WGS sequence"/>
</dbReference>
<evidence type="ECO:0000313" key="3">
    <source>
        <dbReference type="Proteomes" id="UP001501337"/>
    </source>
</evidence>
<evidence type="ECO:0000313" key="2">
    <source>
        <dbReference type="EMBL" id="GAA3962731.1"/>
    </source>
</evidence>
<feature type="transmembrane region" description="Helical" evidence="1">
    <location>
        <begin position="307"/>
        <end position="328"/>
    </location>
</feature>
<keyword evidence="1" id="KW-0812">Transmembrane</keyword>
<organism evidence="2 3">
    <name type="scientific">Allohahella marinimesophila</name>
    <dbReference type="NCBI Taxonomy" id="1054972"/>
    <lineage>
        <taxon>Bacteria</taxon>
        <taxon>Pseudomonadati</taxon>
        <taxon>Pseudomonadota</taxon>
        <taxon>Gammaproteobacteria</taxon>
        <taxon>Oceanospirillales</taxon>
        <taxon>Hahellaceae</taxon>
        <taxon>Allohahella</taxon>
    </lineage>
</organism>
<keyword evidence="1" id="KW-0472">Membrane</keyword>
<sequence length="376" mass="40680">MNYPAASAAGGAILAGTEAQPSATIPAAQSVQRSMSGNRHQVQFHGNGGEFFRIWIVNLVLSILTLGIYSAWAKVRTNRYFYGNTEVAGSHFEYLAEPMQILKGRLVAVALFALFGVAAELMPELYLLLLVGFYLALPLIVVASLRFAMKMTAWRGIRFSHRGSVGSAYLTFLLLPLLIPFTLLLILPYLALRQNQFVFNNLWFGRSCFKLNIGAGVFYKIYGIATLIFLLVGGGLGYMVASNIAGVGEEAAAAWSADNMGWILGISYVLMSGLFTYVSAASARAVINGLTIEKHGFDSTITTPALAWLYVSNLFLVVLTLGLAAPWAKVRMARYHAETTTLVADGSIDDFVAAQQSEISSVGEGVSDIFEVDIAL</sequence>
<feature type="transmembrane region" description="Helical" evidence="1">
    <location>
        <begin position="262"/>
        <end position="287"/>
    </location>
</feature>
<feature type="transmembrane region" description="Helical" evidence="1">
    <location>
        <begin position="169"/>
        <end position="192"/>
    </location>
</feature>
<accession>A0ABP7PB88</accession>
<gene>
    <name evidence="2" type="ORF">GCM10022278_20820</name>
</gene>
<keyword evidence="1" id="KW-1133">Transmembrane helix</keyword>
<dbReference type="InterPro" id="IPR010295">
    <property type="entry name" value="DUF898"/>
</dbReference>
<dbReference type="Pfam" id="PF05987">
    <property type="entry name" value="DUF898"/>
    <property type="match status" value="1"/>
</dbReference>
<keyword evidence="3" id="KW-1185">Reference proteome</keyword>
<feature type="transmembrane region" description="Helical" evidence="1">
    <location>
        <begin position="102"/>
        <end position="119"/>
    </location>
</feature>
<feature type="transmembrane region" description="Helical" evidence="1">
    <location>
        <begin position="51"/>
        <end position="72"/>
    </location>
</feature>
<feature type="transmembrane region" description="Helical" evidence="1">
    <location>
        <begin position="125"/>
        <end position="148"/>
    </location>
</feature>
<reference evidence="3" key="1">
    <citation type="journal article" date="2019" name="Int. J. Syst. Evol. Microbiol.">
        <title>The Global Catalogue of Microorganisms (GCM) 10K type strain sequencing project: providing services to taxonomists for standard genome sequencing and annotation.</title>
        <authorList>
            <consortium name="The Broad Institute Genomics Platform"/>
            <consortium name="The Broad Institute Genome Sequencing Center for Infectious Disease"/>
            <person name="Wu L."/>
            <person name="Ma J."/>
        </authorList>
    </citation>
    <scope>NUCLEOTIDE SEQUENCE [LARGE SCALE GENOMIC DNA]</scope>
    <source>
        <strain evidence="3">JCM 17555</strain>
    </source>
</reference>
<feature type="transmembrane region" description="Helical" evidence="1">
    <location>
        <begin position="221"/>
        <end position="241"/>
    </location>
</feature>
<dbReference type="EMBL" id="BAABBO010000009">
    <property type="protein sequence ID" value="GAA3962731.1"/>
    <property type="molecule type" value="Genomic_DNA"/>
</dbReference>
<evidence type="ECO:0000256" key="1">
    <source>
        <dbReference type="SAM" id="Phobius"/>
    </source>
</evidence>
<protein>
    <submittedName>
        <fullName evidence="2">DUF898 family protein</fullName>
    </submittedName>
</protein>
<name>A0ABP7PB88_9GAMM</name>
<dbReference type="RefSeq" id="WP_344806005.1">
    <property type="nucleotide sequence ID" value="NZ_BAABBO010000009.1"/>
</dbReference>